<sequence length="96" mass="9992">MTALSLGLALGLASTAPAAVAQNAQQTKMATCNKQASDGNMKGDQRKAFMKSCLSSKPSVAPKPTQQDKMKSCNADAKGKTGDARKAFMKDCLSAH</sequence>
<feature type="signal peptide" evidence="2">
    <location>
        <begin position="1"/>
        <end position="21"/>
    </location>
</feature>
<comment type="caution">
    <text evidence="3">The sequence shown here is derived from an EMBL/GenBank/DDBJ whole genome shotgun (WGS) entry which is preliminary data.</text>
</comment>
<feature type="region of interest" description="Disordered" evidence="1">
    <location>
        <begin position="55"/>
        <end position="80"/>
    </location>
</feature>
<evidence type="ECO:0000313" key="3">
    <source>
        <dbReference type="EMBL" id="KKB64510.1"/>
    </source>
</evidence>
<dbReference type="Proteomes" id="UP000033618">
    <property type="component" value="Unassembled WGS sequence"/>
</dbReference>
<keyword evidence="2" id="KW-0732">Signal</keyword>
<gene>
    <name evidence="3" type="ORF">WM40_05430</name>
</gene>
<accession>A0A0F5K3H8</accession>
<reference evidence="3 4" key="1">
    <citation type="submission" date="2015-03" db="EMBL/GenBank/DDBJ databases">
        <title>Draft Genome Sequence of Burkholderia andropogonis type strain ICMP2807, isolated from Sorghum bicolor.</title>
        <authorList>
            <person name="Lopes-Santos L."/>
            <person name="Castro D.B."/>
            <person name="Ottoboni L.M."/>
            <person name="Park D."/>
            <person name="Weirc B.S."/>
            <person name="Destefano S.A."/>
        </authorList>
    </citation>
    <scope>NUCLEOTIDE SEQUENCE [LARGE SCALE GENOMIC DNA]</scope>
    <source>
        <strain evidence="3 4">ICMP2807</strain>
    </source>
</reference>
<name>A0A0F5K3H8_9BURK</name>
<dbReference type="InterPro" id="IPR011690">
    <property type="entry name" value="P_starv_induced_PsiF"/>
</dbReference>
<evidence type="ECO:0000256" key="2">
    <source>
        <dbReference type="SAM" id="SignalP"/>
    </source>
</evidence>
<dbReference type="AlphaFoldDB" id="A0A0F5K3H8"/>
<keyword evidence="4" id="KW-1185">Reference proteome</keyword>
<dbReference type="RefSeq" id="WP_046152444.1">
    <property type="nucleotide sequence ID" value="NZ_CADFGU010000008.1"/>
</dbReference>
<feature type="chain" id="PRO_5002490414" evidence="2">
    <location>
        <begin position="22"/>
        <end position="96"/>
    </location>
</feature>
<organism evidence="3 4">
    <name type="scientific">Robbsia andropogonis</name>
    <dbReference type="NCBI Taxonomy" id="28092"/>
    <lineage>
        <taxon>Bacteria</taxon>
        <taxon>Pseudomonadati</taxon>
        <taxon>Pseudomonadota</taxon>
        <taxon>Betaproteobacteria</taxon>
        <taxon>Burkholderiales</taxon>
        <taxon>Burkholderiaceae</taxon>
        <taxon>Robbsia</taxon>
    </lineage>
</organism>
<dbReference type="STRING" id="28092.WM40_05430"/>
<evidence type="ECO:0000313" key="4">
    <source>
        <dbReference type="Proteomes" id="UP000033618"/>
    </source>
</evidence>
<dbReference type="Pfam" id="PF07769">
    <property type="entry name" value="PsiF_repeat"/>
    <property type="match status" value="2"/>
</dbReference>
<dbReference type="OrthoDB" id="8001925at2"/>
<evidence type="ECO:0000256" key="1">
    <source>
        <dbReference type="SAM" id="MobiDB-lite"/>
    </source>
</evidence>
<feature type="compositionally biased region" description="Basic and acidic residues" evidence="1">
    <location>
        <begin position="66"/>
        <end position="80"/>
    </location>
</feature>
<dbReference type="EMBL" id="LAQU01000004">
    <property type="protein sequence ID" value="KKB64510.1"/>
    <property type="molecule type" value="Genomic_DNA"/>
</dbReference>
<dbReference type="PATRIC" id="fig|28092.6.peg.1294"/>
<protein>
    <submittedName>
        <fullName evidence="3">Phosphate starvation-inducible protein PsiF</fullName>
    </submittedName>
</protein>
<proteinExistence type="predicted"/>